<dbReference type="PANTHER" id="PTHR36234:SF5">
    <property type="entry name" value="LYSYL ENDOPEPTIDASE"/>
    <property type="match status" value="1"/>
</dbReference>
<dbReference type="Pfam" id="PF19955">
    <property type="entry name" value="EAD1"/>
    <property type="match status" value="1"/>
</dbReference>
<feature type="domain" description="Effector-associated" evidence="7">
    <location>
        <begin position="6"/>
        <end position="80"/>
    </location>
</feature>
<dbReference type="InterPro" id="IPR009003">
    <property type="entry name" value="Peptidase_S1_PA"/>
</dbReference>
<comment type="similarity">
    <text evidence="1 6">Belongs to the peptidase S1B family.</text>
</comment>
<dbReference type="InterPro" id="IPR008256">
    <property type="entry name" value="Peptidase_S1B"/>
</dbReference>
<dbReference type="InterPro" id="IPR043504">
    <property type="entry name" value="Peptidase_S1_PA_chymotrypsin"/>
</dbReference>
<dbReference type="SUPFAM" id="SSF50494">
    <property type="entry name" value="Trypsin-like serine proteases"/>
    <property type="match status" value="1"/>
</dbReference>
<evidence type="ECO:0000256" key="4">
    <source>
        <dbReference type="ARBA" id="ARBA00022801"/>
    </source>
</evidence>
<keyword evidence="4 6" id="KW-0378">Hydrolase</keyword>
<evidence type="ECO:0000313" key="9">
    <source>
        <dbReference type="Proteomes" id="UP000198424"/>
    </source>
</evidence>
<dbReference type="PRINTS" id="PR00839">
    <property type="entry name" value="V8PROTEASE"/>
</dbReference>
<comment type="caution">
    <text evidence="8">The sequence shown here is derived from an EMBL/GenBank/DDBJ whole genome shotgun (WGS) entry which is preliminary data.</text>
</comment>
<name>A0ABX4CAF6_FLAHY</name>
<organism evidence="8 9">
    <name type="scientific">Flavobacterium hydatis</name>
    <name type="common">Cytophaga aquatilis</name>
    <dbReference type="NCBI Taxonomy" id="991"/>
    <lineage>
        <taxon>Bacteria</taxon>
        <taxon>Pseudomonadati</taxon>
        <taxon>Bacteroidota</taxon>
        <taxon>Flavobacteriia</taxon>
        <taxon>Flavobacteriales</taxon>
        <taxon>Flavobacteriaceae</taxon>
        <taxon>Flavobacterium</taxon>
    </lineage>
</organism>
<dbReference type="PANTHER" id="PTHR36234">
    <property type="entry name" value="LYSYL ENDOPEPTIDASE"/>
    <property type="match status" value="1"/>
</dbReference>
<gene>
    <name evidence="8" type="ORF">B0A62_19485</name>
</gene>
<dbReference type="GO" id="GO:0008233">
    <property type="term" value="F:peptidase activity"/>
    <property type="evidence" value="ECO:0007669"/>
    <property type="project" value="UniProtKB-KW"/>
</dbReference>
<evidence type="ECO:0000259" key="7">
    <source>
        <dbReference type="Pfam" id="PF19955"/>
    </source>
</evidence>
<proteinExistence type="inferred from homology"/>
<evidence type="ECO:0000256" key="5">
    <source>
        <dbReference type="ARBA" id="ARBA00022825"/>
    </source>
</evidence>
<accession>A0ABX4CAF6</accession>
<dbReference type="GO" id="GO:0006508">
    <property type="term" value="P:proteolysis"/>
    <property type="evidence" value="ECO:0007669"/>
    <property type="project" value="UniProtKB-KW"/>
</dbReference>
<evidence type="ECO:0000313" key="8">
    <source>
        <dbReference type="EMBL" id="OXA90257.1"/>
    </source>
</evidence>
<dbReference type="Pfam" id="PF13365">
    <property type="entry name" value="Trypsin_2"/>
    <property type="match status" value="1"/>
</dbReference>
<protein>
    <recommendedName>
        <fullName evidence="6">Serine protease</fullName>
        <ecNumber evidence="6">3.4.21.-</ecNumber>
    </recommendedName>
</protein>
<evidence type="ECO:0000256" key="1">
    <source>
        <dbReference type="ARBA" id="ARBA00008764"/>
    </source>
</evidence>
<evidence type="ECO:0000256" key="3">
    <source>
        <dbReference type="ARBA" id="ARBA00022729"/>
    </source>
</evidence>
<dbReference type="EMBL" id="MUGY01000028">
    <property type="protein sequence ID" value="OXA90257.1"/>
    <property type="molecule type" value="Genomic_DNA"/>
</dbReference>
<evidence type="ECO:0000256" key="6">
    <source>
        <dbReference type="RuleBase" id="RU004296"/>
    </source>
</evidence>
<dbReference type="RefSeq" id="WP_051885691.1">
    <property type="nucleotide sequence ID" value="NZ_JBEWQG010000024.1"/>
</dbReference>
<dbReference type="Gene3D" id="2.40.10.10">
    <property type="entry name" value="Trypsin-like serine proteases"/>
    <property type="match status" value="2"/>
</dbReference>
<dbReference type="EC" id="3.4.21.-" evidence="6"/>
<reference evidence="8 9" key="1">
    <citation type="submission" date="2016-11" db="EMBL/GenBank/DDBJ databases">
        <title>Whole genomes of Flavobacteriaceae.</title>
        <authorList>
            <person name="Stine C."/>
            <person name="Li C."/>
            <person name="Tadesse D."/>
        </authorList>
    </citation>
    <scope>NUCLEOTIDE SEQUENCE [LARGE SCALE GENOMIC DNA]</scope>
    <source>
        <strain evidence="8 9">ATCC 29551</strain>
    </source>
</reference>
<evidence type="ECO:0000256" key="2">
    <source>
        <dbReference type="ARBA" id="ARBA00022670"/>
    </source>
</evidence>
<keyword evidence="3" id="KW-0732">Signal</keyword>
<keyword evidence="2 6" id="KW-0645">Protease</keyword>
<dbReference type="InterPro" id="IPR045430">
    <property type="entry name" value="EAD1"/>
</dbReference>
<dbReference type="Proteomes" id="UP000198424">
    <property type="component" value="Unassembled WGS sequence"/>
</dbReference>
<keyword evidence="5 6" id="KW-0720">Serine protease</keyword>
<keyword evidence="9" id="KW-1185">Reference proteome</keyword>
<sequence length="343" mass="38763">MAWTKKLTQLNDVLSELVSNKDSIKKYVKASGLKEQFIDTSGNAMDVWSSVLSEADKNSKVSELVKSVLDSYPDNQFLKSALISKEIDFSESPDIDESSDWKDVSNETLEVLTMDRSTLLPVNFLAKGVQKSKSVGKVEIKIGNNRYNVGTGFLFKVKDIDDVFFITNYHVINNQKDIEKTRVIFDYELDINGNTIPSRSFMVDVNGPWYCSEVKDCDATIFKLSDENNTLGEYGFIELKEIEILINDFVNIIQHPRGEMKQISLYHNIVTHTNERIVQYLTDTLKGSSGSPVFNSEWEVVALHHSGGGSKSDEPALIDGLKIRNEGILINKIIQFFKDNHKN</sequence>